<feature type="domain" description="Peptidase S26" evidence="8">
    <location>
        <begin position="117"/>
        <end position="153"/>
    </location>
</feature>
<protein>
    <recommendedName>
        <fullName evidence="8">Peptidase S26 domain-containing protein</fullName>
    </recommendedName>
</protein>
<dbReference type="GO" id="GO:0042720">
    <property type="term" value="C:mitochondrial inner membrane peptidase complex"/>
    <property type="evidence" value="ECO:0007669"/>
    <property type="project" value="TreeGrafter"/>
</dbReference>
<dbReference type="SUPFAM" id="SSF51306">
    <property type="entry name" value="LexA/Signal peptidase"/>
    <property type="match status" value="1"/>
</dbReference>
<dbReference type="EMBL" id="CAJVRM010000033">
    <property type="protein sequence ID" value="CAG8972045.1"/>
    <property type="molecule type" value="Genomic_DNA"/>
</dbReference>
<evidence type="ECO:0000256" key="6">
    <source>
        <dbReference type="ARBA" id="ARBA00038445"/>
    </source>
</evidence>
<dbReference type="GO" id="GO:0006627">
    <property type="term" value="P:protein processing involved in protein targeting to mitochondrion"/>
    <property type="evidence" value="ECO:0007669"/>
    <property type="project" value="TreeGrafter"/>
</dbReference>
<dbReference type="Pfam" id="PF10502">
    <property type="entry name" value="Peptidase_S26"/>
    <property type="match status" value="2"/>
</dbReference>
<comment type="subcellular location">
    <subcellularLocation>
        <location evidence="1">Mitochondrion inner membrane</location>
    </subcellularLocation>
</comment>
<dbReference type="GO" id="GO:0004252">
    <property type="term" value="F:serine-type endopeptidase activity"/>
    <property type="evidence" value="ECO:0007669"/>
    <property type="project" value="InterPro"/>
</dbReference>
<reference evidence="9" key="1">
    <citation type="submission" date="2021-07" db="EMBL/GenBank/DDBJ databases">
        <authorList>
            <person name="Durling M."/>
        </authorList>
    </citation>
    <scope>NUCLEOTIDE SEQUENCE</scope>
</reference>
<dbReference type="InterPro" id="IPR052064">
    <property type="entry name" value="Mito_IMP1_subunit"/>
</dbReference>
<name>A0A9N9PXS6_9HELO</name>
<dbReference type="Proteomes" id="UP000701801">
    <property type="component" value="Unassembled WGS sequence"/>
</dbReference>
<evidence type="ECO:0000313" key="10">
    <source>
        <dbReference type="Proteomes" id="UP000701801"/>
    </source>
</evidence>
<feature type="active site" evidence="7">
    <location>
        <position position="94"/>
    </location>
</feature>
<dbReference type="CDD" id="cd06530">
    <property type="entry name" value="S26_SPase_I"/>
    <property type="match status" value="1"/>
</dbReference>
<dbReference type="InterPro" id="IPR000223">
    <property type="entry name" value="Pept_S26A_signal_pept_1"/>
</dbReference>
<dbReference type="PANTHER" id="PTHR12383:SF16">
    <property type="entry name" value="MITOCHONDRIAL INNER MEMBRANE PROTEASE SUBUNIT 1"/>
    <property type="match status" value="1"/>
</dbReference>
<dbReference type="Gene3D" id="2.10.109.10">
    <property type="entry name" value="Umud Fragment, subunit A"/>
    <property type="match status" value="1"/>
</dbReference>
<dbReference type="InterPro" id="IPR036286">
    <property type="entry name" value="LexA/Signal_pep-like_sf"/>
</dbReference>
<dbReference type="AlphaFoldDB" id="A0A9N9PXS6"/>
<comment type="caution">
    <text evidence="9">The sequence shown here is derived from an EMBL/GenBank/DDBJ whole genome shotgun (WGS) entry which is preliminary data.</text>
</comment>
<dbReference type="PANTHER" id="PTHR12383">
    <property type="entry name" value="PROTEASE FAMILY S26 MITOCHONDRIAL INNER MEMBRANE PROTEASE-RELATED"/>
    <property type="match status" value="1"/>
</dbReference>
<feature type="active site" evidence="7">
    <location>
        <position position="50"/>
    </location>
</feature>
<evidence type="ECO:0000313" key="9">
    <source>
        <dbReference type="EMBL" id="CAG8972045.1"/>
    </source>
</evidence>
<keyword evidence="2" id="KW-0999">Mitochondrion inner membrane</keyword>
<organism evidence="9 10">
    <name type="scientific">Hymenoscyphus albidus</name>
    <dbReference type="NCBI Taxonomy" id="595503"/>
    <lineage>
        <taxon>Eukaryota</taxon>
        <taxon>Fungi</taxon>
        <taxon>Dikarya</taxon>
        <taxon>Ascomycota</taxon>
        <taxon>Pezizomycotina</taxon>
        <taxon>Leotiomycetes</taxon>
        <taxon>Helotiales</taxon>
        <taxon>Helotiaceae</taxon>
        <taxon>Hymenoscyphus</taxon>
    </lineage>
</organism>
<dbReference type="GO" id="GO:0006465">
    <property type="term" value="P:signal peptide processing"/>
    <property type="evidence" value="ECO:0007669"/>
    <property type="project" value="InterPro"/>
</dbReference>
<sequence>MPAPHTPLQYLINTYSGHPLRLFTVTLRTVLSLHLFVTHGYGYSTTWGASMLPTFEILLDGLLVSKYYRRGRGIQVGDVITFDSVVEPGQKVIKRVLGLEGDYVMRDTPGSGSLEMLQVPKGHCWVIGDNLPHSRDSRHFGPMPMALIRGKVIAKIQPFSERKWVTNGLTPVDEG</sequence>
<evidence type="ECO:0000256" key="5">
    <source>
        <dbReference type="ARBA" id="ARBA00023136"/>
    </source>
</evidence>
<evidence type="ECO:0000259" key="8">
    <source>
        <dbReference type="Pfam" id="PF10502"/>
    </source>
</evidence>
<dbReference type="PRINTS" id="PR00727">
    <property type="entry name" value="LEADERPTASE"/>
</dbReference>
<evidence type="ECO:0000256" key="1">
    <source>
        <dbReference type="ARBA" id="ARBA00004273"/>
    </source>
</evidence>
<keyword evidence="3" id="KW-0378">Hydrolase</keyword>
<evidence type="ECO:0000256" key="4">
    <source>
        <dbReference type="ARBA" id="ARBA00023128"/>
    </source>
</evidence>
<dbReference type="OrthoDB" id="308440at2759"/>
<keyword evidence="5" id="KW-0472">Membrane</keyword>
<gene>
    <name evidence="9" type="ORF">HYALB_00004909</name>
</gene>
<dbReference type="FunFam" id="2.10.109.10:FF:000015">
    <property type="entry name" value="Mitochondrial inner membrane protease subunit 1"/>
    <property type="match status" value="1"/>
</dbReference>
<evidence type="ECO:0000256" key="7">
    <source>
        <dbReference type="PIRSR" id="PIRSR600223-1"/>
    </source>
</evidence>
<keyword evidence="10" id="KW-1185">Reference proteome</keyword>
<evidence type="ECO:0000256" key="3">
    <source>
        <dbReference type="ARBA" id="ARBA00022801"/>
    </source>
</evidence>
<evidence type="ECO:0000256" key="2">
    <source>
        <dbReference type="ARBA" id="ARBA00022792"/>
    </source>
</evidence>
<dbReference type="InterPro" id="IPR019533">
    <property type="entry name" value="Peptidase_S26"/>
</dbReference>
<accession>A0A9N9PXS6</accession>
<comment type="similarity">
    <text evidence="6">Belongs to the peptidase S26 family. IMP1 subfamily.</text>
</comment>
<feature type="domain" description="Peptidase S26" evidence="8">
    <location>
        <begin position="24"/>
        <end position="106"/>
    </location>
</feature>
<proteinExistence type="inferred from homology"/>
<keyword evidence="4" id="KW-0496">Mitochondrion</keyword>